<dbReference type="SUPFAM" id="SSF56935">
    <property type="entry name" value="Porins"/>
    <property type="match status" value="1"/>
</dbReference>
<dbReference type="PANTHER" id="PTHR47234:SF2">
    <property type="entry name" value="TONB-DEPENDENT RECEPTOR"/>
    <property type="match status" value="1"/>
</dbReference>
<feature type="signal peptide" evidence="11">
    <location>
        <begin position="1"/>
        <end position="25"/>
    </location>
</feature>
<sequence>MSIVKSSLLASTMLCAVFVASSVAAQTANTTQNPPSTPTPPSKPASNEVVVTGSRLHHTTFNTPAPVQVITNHDARLEGLIDSISVLQGSTAAAGYTQINNQFGGYVVNGGPGISSLSLRGLGGQRTLVLLNGRRLNPAGVSGTVADVDLNVIPDALVERYEVLKDGASSIYGSDAIGGVVNIITRNKFDGLNIETNDSIPQEGAGKQFEVAVSGGRVRDNYHVLFGLQYFQENAIRIRDLPGGACPLELQRLPTGGPYNFGRSYADGSPYCANTQTNNVSDFSTGGVWVYDPSQGAQFPYSPFSQSHFGTVPRLTNIATDPRTADVDAASPSRRAAFTLIGAADLPHNVEFYFEDLLTNRRSQQAAFLPQLFPATDNDIVAVSQNPFNPFTSAENGPDFVQPILTMPVTQQTQDVWAGRALFGLRGDFGSFLKGWKWDTSLTYGLSRAHYTTDTVLAHRFENALNVVVAPSGTDPALVRFNPVDGLSYTCAVNVSNPAEKCYPLNFFESSAQLTRDPALAYMRTVDKGHTSYDQVVFDATADGPIFNLPAGPVQGVIGIEYRYDSLDDYPGKYAVAHDYFNLSSAGVTRGDNGVVELYLEGEAPLLKGKPLVDSLTLNVSTRYTNYRSGGSDLTYKLNLNWQIIPSLRARATYGTSFRGPALYENYLAAQTSFTGALDPCAQYGVNAAPTSNLYKNCASEGLPGNFLGYSSTPEVFTQGAQGRLKSETSKNLTVGPVWQPSFADLQVSVSYFHIEVDNEITTLGPDNILNLCYDSSQFRNGSPYCTLISPRDSNNNIALIDDSYLNVAQQLVSGIDADLVYRKKFDIGEFTLDLKTTYAIEDKQELFPGSPVTNYTGTFGEPRWNGNLQLLFRHKDWTFDWSMRYLGEQNEYPITGETPGGRYLEFQKDQLYHSLGVEYQGDKWRATFVIRNLFNDYPPVISNNPDAAFASRVGEFANGYGNLNLYGRSFYFSLSKDF</sequence>
<evidence type="ECO:0000259" key="13">
    <source>
        <dbReference type="Pfam" id="PF07715"/>
    </source>
</evidence>
<evidence type="ECO:0000256" key="4">
    <source>
        <dbReference type="ARBA" id="ARBA00022692"/>
    </source>
</evidence>
<accession>A0A975G2H1</accession>
<dbReference type="InterPro" id="IPR000531">
    <property type="entry name" value="Beta-barrel_TonB"/>
</dbReference>
<evidence type="ECO:0000256" key="9">
    <source>
        <dbReference type="RuleBase" id="RU003357"/>
    </source>
</evidence>
<dbReference type="PANTHER" id="PTHR47234">
    <property type="match status" value="1"/>
</dbReference>
<dbReference type="Pfam" id="PF07715">
    <property type="entry name" value="Plug"/>
    <property type="match status" value="1"/>
</dbReference>
<evidence type="ECO:0000313" key="15">
    <source>
        <dbReference type="Proteomes" id="UP000676409"/>
    </source>
</evidence>
<keyword evidence="5 9" id="KW-0798">TonB box</keyword>
<dbReference type="Pfam" id="PF00593">
    <property type="entry name" value="TonB_dep_Rec_b-barrel"/>
    <property type="match status" value="1"/>
</dbReference>
<evidence type="ECO:0000259" key="12">
    <source>
        <dbReference type="Pfam" id="PF00593"/>
    </source>
</evidence>
<dbReference type="InterPro" id="IPR036942">
    <property type="entry name" value="Beta-barrel_TonB_sf"/>
</dbReference>
<evidence type="ECO:0000256" key="10">
    <source>
        <dbReference type="SAM" id="MobiDB-lite"/>
    </source>
</evidence>
<dbReference type="Gene3D" id="2.170.130.10">
    <property type="entry name" value="TonB-dependent receptor, plug domain"/>
    <property type="match status" value="1"/>
</dbReference>
<dbReference type="InterPro" id="IPR039426">
    <property type="entry name" value="TonB-dep_rcpt-like"/>
</dbReference>
<dbReference type="GO" id="GO:0009279">
    <property type="term" value="C:cell outer membrane"/>
    <property type="evidence" value="ECO:0007669"/>
    <property type="project" value="UniProtKB-SubCell"/>
</dbReference>
<dbReference type="InterPro" id="IPR037066">
    <property type="entry name" value="Plug_dom_sf"/>
</dbReference>
<dbReference type="InterPro" id="IPR012910">
    <property type="entry name" value="Plug_dom"/>
</dbReference>
<keyword evidence="6 8" id="KW-0472">Membrane</keyword>
<comment type="similarity">
    <text evidence="8 9">Belongs to the TonB-dependent receptor family.</text>
</comment>
<dbReference type="AlphaFoldDB" id="A0A975G2H1"/>
<evidence type="ECO:0000256" key="8">
    <source>
        <dbReference type="PROSITE-ProRule" id="PRU01360"/>
    </source>
</evidence>
<evidence type="ECO:0000256" key="6">
    <source>
        <dbReference type="ARBA" id="ARBA00023136"/>
    </source>
</evidence>
<evidence type="ECO:0000256" key="3">
    <source>
        <dbReference type="ARBA" id="ARBA00022452"/>
    </source>
</evidence>
<dbReference type="Gene3D" id="2.40.170.20">
    <property type="entry name" value="TonB-dependent receptor, beta-barrel domain"/>
    <property type="match status" value="1"/>
</dbReference>
<gene>
    <name evidence="14" type="ORF">KCG34_08685</name>
</gene>
<keyword evidence="2 8" id="KW-0813">Transport</keyword>
<comment type="subcellular location">
    <subcellularLocation>
        <location evidence="1 8">Cell outer membrane</location>
        <topology evidence="1 8">Multi-pass membrane protein</topology>
    </subcellularLocation>
</comment>
<keyword evidence="3 8" id="KW-1134">Transmembrane beta strand</keyword>
<feature type="domain" description="TonB-dependent receptor plug" evidence="13">
    <location>
        <begin position="61"/>
        <end position="180"/>
    </location>
</feature>
<name>A0A975G2H1_9CAUL</name>
<evidence type="ECO:0000256" key="7">
    <source>
        <dbReference type="ARBA" id="ARBA00023237"/>
    </source>
</evidence>
<proteinExistence type="inferred from homology"/>
<organism evidence="14 15">
    <name type="scientific">Phenylobacterium montanum</name>
    <dbReference type="NCBI Taxonomy" id="2823693"/>
    <lineage>
        <taxon>Bacteria</taxon>
        <taxon>Pseudomonadati</taxon>
        <taxon>Pseudomonadota</taxon>
        <taxon>Alphaproteobacteria</taxon>
        <taxon>Caulobacterales</taxon>
        <taxon>Caulobacteraceae</taxon>
        <taxon>Phenylobacterium</taxon>
    </lineage>
</organism>
<evidence type="ECO:0000313" key="14">
    <source>
        <dbReference type="EMBL" id="QUD89923.1"/>
    </source>
</evidence>
<keyword evidence="14" id="KW-0675">Receptor</keyword>
<evidence type="ECO:0000256" key="5">
    <source>
        <dbReference type="ARBA" id="ARBA00023077"/>
    </source>
</evidence>
<dbReference type="KEGG" id="caul:KCG34_08685"/>
<feature type="region of interest" description="Disordered" evidence="10">
    <location>
        <begin position="28"/>
        <end position="48"/>
    </location>
</feature>
<keyword evidence="4 8" id="KW-0812">Transmembrane</keyword>
<reference evidence="14" key="1">
    <citation type="submission" date="2021-04" db="EMBL/GenBank/DDBJ databases">
        <title>The complete genome sequence of Caulobacter sp. S6.</title>
        <authorList>
            <person name="Tang Y."/>
            <person name="Ouyang W."/>
            <person name="Liu Q."/>
            <person name="Huang B."/>
            <person name="Guo Z."/>
            <person name="Lei P."/>
        </authorList>
    </citation>
    <scope>NUCLEOTIDE SEQUENCE</scope>
    <source>
        <strain evidence="14">S6</strain>
    </source>
</reference>
<keyword evidence="15" id="KW-1185">Reference proteome</keyword>
<evidence type="ECO:0000256" key="2">
    <source>
        <dbReference type="ARBA" id="ARBA00022448"/>
    </source>
</evidence>
<protein>
    <submittedName>
        <fullName evidence="14">TonB-dependent receptor</fullName>
    </submittedName>
</protein>
<dbReference type="PROSITE" id="PS52016">
    <property type="entry name" value="TONB_DEPENDENT_REC_3"/>
    <property type="match status" value="1"/>
</dbReference>
<keyword evidence="11" id="KW-0732">Signal</keyword>
<feature type="chain" id="PRO_5037169815" evidence="11">
    <location>
        <begin position="26"/>
        <end position="979"/>
    </location>
</feature>
<dbReference type="Proteomes" id="UP000676409">
    <property type="component" value="Chromosome"/>
</dbReference>
<dbReference type="EMBL" id="CP073078">
    <property type="protein sequence ID" value="QUD89923.1"/>
    <property type="molecule type" value="Genomic_DNA"/>
</dbReference>
<dbReference type="RefSeq" id="WP_211939974.1">
    <property type="nucleotide sequence ID" value="NZ_CP073078.1"/>
</dbReference>
<feature type="domain" description="TonB-dependent receptor-like beta-barrel" evidence="12">
    <location>
        <begin position="497"/>
        <end position="934"/>
    </location>
</feature>
<evidence type="ECO:0000256" key="11">
    <source>
        <dbReference type="SAM" id="SignalP"/>
    </source>
</evidence>
<evidence type="ECO:0000256" key="1">
    <source>
        <dbReference type="ARBA" id="ARBA00004571"/>
    </source>
</evidence>
<keyword evidence="7 8" id="KW-0998">Cell outer membrane</keyword>